<dbReference type="SUPFAM" id="SSF53474">
    <property type="entry name" value="alpha/beta-Hydrolases"/>
    <property type="match status" value="1"/>
</dbReference>
<gene>
    <name evidence="2" type="ORF">J2S70_001495</name>
</gene>
<evidence type="ECO:0000313" key="3">
    <source>
        <dbReference type="Proteomes" id="UP001243212"/>
    </source>
</evidence>
<comment type="caution">
    <text evidence="2">The sequence shown here is derived from an EMBL/GenBank/DDBJ whole genome shotgun (WGS) entry which is preliminary data.</text>
</comment>
<dbReference type="EMBL" id="JAUSQX010000001">
    <property type="protein sequence ID" value="MDP9806913.1"/>
    <property type="molecule type" value="Genomic_DNA"/>
</dbReference>
<organism evidence="2 3">
    <name type="scientific">Trueperella bonasi</name>
    <dbReference type="NCBI Taxonomy" id="312286"/>
    <lineage>
        <taxon>Bacteria</taxon>
        <taxon>Bacillati</taxon>
        <taxon>Actinomycetota</taxon>
        <taxon>Actinomycetes</taxon>
        <taxon>Actinomycetales</taxon>
        <taxon>Actinomycetaceae</taxon>
        <taxon>Trueperella</taxon>
    </lineage>
</organism>
<keyword evidence="3" id="KW-1185">Reference proteome</keyword>
<dbReference type="Proteomes" id="UP001243212">
    <property type="component" value="Unassembled WGS sequence"/>
</dbReference>
<feature type="domain" description="AB hydrolase-1" evidence="1">
    <location>
        <begin position="24"/>
        <end position="251"/>
    </location>
</feature>
<protein>
    <submittedName>
        <fullName evidence="2">Pimeloyl-ACP methyl ester carboxylesterase</fullName>
    </submittedName>
</protein>
<dbReference type="InterPro" id="IPR029058">
    <property type="entry name" value="AB_hydrolase_fold"/>
</dbReference>
<dbReference type="InterPro" id="IPR000073">
    <property type="entry name" value="AB_hydrolase_1"/>
</dbReference>
<evidence type="ECO:0000313" key="2">
    <source>
        <dbReference type="EMBL" id="MDP9806913.1"/>
    </source>
</evidence>
<name>A0ABT9NJD1_9ACTO</name>
<dbReference type="Pfam" id="PF12697">
    <property type="entry name" value="Abhydrolase_6"/>
    <property type="match status" value="1"/>
</dbReference>
<dbReference type="Gene3D" id="3.40.50.1820">
    <property type="entry name" value="alpha/beta hydrolase"/>
    <property type="match status" value="1"/>
</dbReference>
<reference evidence="2 3" key="1">
    <citation type="submission" date="2023-07" db="EMBL/GenBank/DDBJ databases">
        <title>Sequencing the genomes of 1000 actinobacteria strains.</title>
        <authorList>
            <person name="Klenk H.-P."/>
        </authorList>
    </citation>
    <scope>NUCLEOTIDE SEQUENCE [LARGE SCALE GENOMIC DNA]</scope>
    <source>
        <strain evidence="2 3">DSM 17163</strain>
    </source>
</reference>
<proteinExistence type="predicted"/>
<dbReference type="RefSeq" id="WP_307683098.1">
    <property type="nucleotide sequence ID" value="NZ_JAUSQX010000001.1"/>
</dbReference>
<evidence type="ECO:0000259" key="1">
    <source>
        <dbReference type="Pfam" id="PF12697"/>
    </source>
</evidence>
<sequence>MSEMTEIAGELVRIYRGSGTGLAVVFVNGCGVTSEFWQPVTTRLRNPWLAFDRPGLSTPSSTPLHSLQTQVEILARLASEATRDGKPPIIVAHSMGALHTEALLRLHPGAAAGVVLVDPAIETKVRPKLPSTALAKVIARLPHSPFVACAGNVVFRAAALQFTTRGSIPDTDTPRNLRGILYECLTYQEHANELIELRSTTSLPTVPVRLLEAPPFSELETFPWPRNDFIVHRFPHAKHLLMVDVPNAVIVAIETLGI</sequence>
<accession>A0ABT9NJD1</accession>